<evidence type="ECO:0000256" key="2">
    <source>
        <dbReference type="ARBA" id="ARBA00023130"/>
    </source>
</evidence>
<feature type="compositionally biased region" description="Pro residues" evidence="4">
    <location>
        <begin position="264"/>
        <end position="285"/>
    </location>
</feature>
<dbReference type="SMART" id="SM00406">
    <property type="entry name" value="IGv"/>
    <property type="match status" value="1"/>
</dbReference>
<reference evidence="6" key="1">
    <citation type="submission" date="2020-10" db="EMBL/GenBank/DDBJ databases">
        <title>Catharus ustulatus (Swainson's thrush) genome, bCatUst1, primary haplotype v2.</title>
        <authorList>
            <person name="Delmore K."/>
            <person name="Vafadar M."/>
            <person name="Formenti G."/>
            <person name="Chow W."/>
            <person name="Pelan S."/>
            <person name="Howe K."/>
            <person name="Rhie A."/>
            <person name="Mountcastle J."/>
            <person name="Haase B."/>
            <person name="Fedrigo O."/>
            <person name="Jarvis E.D."/>
        </authorList>
    </citation>
    <scope>NUCLEOTIDE SEQUENCE [LARGE SCALE GENOMIC DNA]</scope>
</reference>
<dbReference type="SMART" id="SM00409">
    <property type="entry name" value="IG"/>
    <property type="match status" value="1"/>
</dbReference>
<evidence type="ECO:0000256" key="1">
    <source>
        <dbReference type="ARBA" id="ARBA00022859"/>
    </source>
</evidence>
<keyword evidence="1" id="KW-0391">Immunity</keyword>
<feature type="compositionally biased region" description="Basic and acidic residues" evidence="4">
    <location>
        <begin position="224"/>
        <end position="237"/>
    </location>
</feature>
<dbReference type="Proteomes" id="UP000694563">
    <property type="component" value="Chromosome 38"/>
</dbReference>
<keyword evidence="7" id="KW-1185">Reference proteome</keyword>
<keyword evidence="2" id="KW-1064">Adaptive immunity</keyword>
<dbReference type="FunFam" id="2.60.40.10:FF:002198">
    <property type="entry name" value="Immunoglobulin heavy variable 5-2"/>
    <property type="match status" value="1"/>
</dbReference>
<dbReference type="InterPro" id="IPR036179">
    <property type="entry name" value="Ig-like_dom_sf"/>
</dbReference>
<dbReference type="GO" id="GO:0019814">
    <property type="term" value="C:immunoglobulin complex"/>
    <property type="evidence" value="ECO:0007669"/>
    <property type="project" value="UniProtKB-KW"/>
</dbReference>
<reference evidence="6" key="2">
    <citation type="submission" date="2025-08" db="UniProtKB">
        <authorList>
            <consortium name="Ensembl"/>
        </authorList>
    </citation>
    <scope>IDENTIFICATION</scope>
</reference>
<dbReference type="InterPro" id="IPR050199">
    <property type="entry name" value="IgHV"/>
</dbReference>
<protein>
    <recommendedName>
        <fullName evidence="5">Ig-like domain-containing protein</fullName>
    </recommendedName>
</protein>
<name>A0A8C3U9I9_CATUS</name>
<evidence type="ECO:0000259" key="5">
    <source>
        <dbReference type="PROSITE" id="PS50835"/>
    </source>
</evidence>
<dbReference type="Ensembl" id="ENSCUST00005010239.1">
    <property type="protein sequence ID" value="ENSCUSP00005009831.1"/>
    <property type="gene ID" value="ENSCUSG00005006276.1"/>
</dbReference>
<proteinExistence type="predicted"/>
<keyword evidence="3" id="KW-1280">Immunoglobulin</keyword>
<evidence type="ECO:0000256" key="3">
    <source>
        <dbReference type="ARBA" id="ARBA00043265"/>
    </source>
</evidence>
<dbReference type="Pfam" id="PF07686">
    <property type="entry name" value="V-set"/>
    <property type="match status" value="1"/>
</dbReference>
<organism evidence="6 7">
    <name type="scientific">Catharus ustulatus</name>
    <name type="common">Russet-backed thrush</name>
    <name type="synonym">Hylocichla ustulatus</name>
    <dbReference type="NCBI Taxonomy" id="91951"/>
    <lineage>
        <taxon>Eukaryota</taxon>
        <taxon>Metazoa</taxon>
        <taxon>Chordata</taxon>
        <taxon>Craniata</taxon>
        <taxon>Vertebrata</taxon>
        <taxon>Euteleostomi</taxon>
        <taxon>Archelosauria</taxon>
        <taxon>Archosauria</taxon>
        <taxon>Dinosauria</taxon>
        <taxon>Saurischia</taxon>
        <taxon>Theropoda</taxon>
        <taxon>Coelurosauria</taxon>
        <taxon>Aves</taxon>
        <taxon>Neognathae</taxon>
        <taxon>Neoaves</taxon>
        <taxon>Telluraves</taxon>
        <taxon>Australaves</taxon>
        <taxon>Passeriformes</taxon>
        <taxon>Turdidae</taxon>
        <taxon>Catharus</taxon>
    </lineage>
</organism>
<dbReference type="SUPFAM" id="SSF48726">
    <property type="entry name" value="Immunoglobulin"/>
    <property type="match status" value="1"/>
</dbReference>
<feature type="domain" description="Ig-like" evidence="5">
    <location>
        <begin position="13"/>
        <end position="108"/>
    </location>
</feature>
<dbReference type="GO" id="GO:0002250">
    <property type="term" value="P:adaptive immune response"/>
    <property type="evidence" value="ECO:0007669"/>
    <property type="project" value="UniProtKB-KW"/>
</dbReference>
<evidence type="ECO:0000313" key="7">
    <source>
        <dbReference type="Proteomes" id="UP000694563"/>
    </source>
</evidence>
<dbReference type="InterPro" id="IPR013106">
    <property type="entry name" value="Ig_V-set"/>
</dbReference>
<dbReference type="PANTHER" id="PTHR23266">
    <property type="entry name" value="IMMUNOGLOBULIN HEAVY CHAIN"/>
    <property type="match status" value="1"/>
</dbReference>
<feature type="region of interest" description="Disordered" evidence="4">
    <location>
        <begin position="192"/>
        <end position="285"/>
    </location>
</feature>
<dbReference type="Gene3D" id="2.60.40.10">
    <property type="entry name" value="Immunoglobulins"/>
    <property type="match status" value="1"/>
</dbReference>
<dbReference type="AlphaFoldDB" id="A0A8C3U9I9"/>
<dbReference type="InterPro" id="IPR003599">
    <property type="entry name" value="Ig_sub"/>
</dbReference>
<reference evidence="6" key="3">
    <citation type="submission" date="2025-09" db="UniProtKB">
        <authorList>
            <consortium name="Ensembl"/>
        </authorList>
    </citation>
    <scope>IDENTIFICATION</scope>
</reference>
<dbReference type="GO" id="GO:0005576">
    <property type="term" value="C:extracellular region"/>
    <property type="evidence" value="ECO:0007669"/>
    <property type="project" value="UniProtKB-ARBA"/>
</dbReference>
<dbReference type="InterPro" id="IPR013783">
    <property type="entry name" value="Ig-like_fold"/>
</dbReference>
<dbReference type="PROSITE" id="PS50835">
    <property type="entry name" value="IG_LIKE"/>
    <property type="match status" value="1"/>
</dbReference>
<accession>A0A8C3U9I9</accession>
<sequence length="285" mass="30406">TLLECRGDLQPPGGSLTLLCRTSGFDFGSYTMSWIRQSPGKGLEWVAGIHNNGGSTYYAPSVKGRFSISRDNGSVTLTMNSLKDEDSAVYFCAKSDGTAAPAPEDGTKPTPSAGMSNISSKRFSAIVSFAAEINTRILVLEAVHGQRHRALPVVPGDREPALHRRRVPRGATVAVDTRYKFQSLAGTLAVPAHSKTPKIKPGGAAHQSHRHPGGLEVPPGLQQGHDRPDRDKHKYPNEHFASGSGHRLFVSASPGAPERHAQPGPRPDPAPHPHLPLFPQGSGPP</sequence>
<evidence type="ECO:0000256" key="4">
    <source>
        <dbReference type="SAM" id="MobiDB-lite"/>
    </source>
</evidence>
<dbReference type="InterPro" id="IPR007110">
    <property type="entry name" value="Ig-like_dom"/>
</dbReference>
<evidence type="ECO:0000313" key="6">
    <source>
        <dbReference type="Ensembl" id="ENSCUSP00005009831.1"/>
    </source>
</evidence>